<feature type="compositionally biased region" description="Polar residues" evidence="2">
    <location>
        <begin position="296"/>
        <end position="306"/>
    </location>
</feature>
<dbReference type="EMBL" id="JALNTZ010000002">
    <property type="protein sequence ID" value="KAJ3660672.1"/>
    <property type="molecule type" value="Genomic_DNA"/>
</dbReference>
<dbReference type="AlphaFoldDB" id="A0AA38IVE0"/>
<keyword evidence="1" id="KW-0233">DNA recombination</keyword>
<dbReference type="GO" id="GO:0015074">
    <property type="term" value="P:DNA integration"/>
    <property type="evidence" value="ECO:0007669"/>
    <property type="project" value="InterPro"/>
</dbReference>
<dbReference type="GO" id="GO:0003677">
    <property type="term" value="F:DNA binding"/>
    <property type="evidence" value="ECO:0007669"/>
    <property type="project" value="InterPro"/>
</dbReference>
<evidence type="ECO:0000256" key="2">
    <source>
        <dbReference type="SAM" id="MobiDB-lite"/>
    </source>
</evidence>
<evidence type="ECO:0000313" key="4">
    <source>
        <dbReference type="Proteomes" id="UP001168821"/>
    </source>
</evidence>
<keyword evidence="4" id="KW-1185">Reference proteome</keyword>
<dbReference type="InterPro" id="IPR013762">
    <property type="entry name" value="Integrase-like_cat_sf"/>
</dbReference>
<dbReference type="Gene3D" id="1.10.443.10">
    <property type="entry name" value="Intergrase catalytic core"/>
    <property type="match status" value="1"/>
</dbReference>
<reference evidence="3" key="1">
    <citation type="journal article" date="2023" name="G3 (Bethesda)">
        <title>Whole genome assemblies of Zophobas morio and Tenebrio molitor.</title>
        <authorList>
            <person name="Kaur S."/>
            <person name="Stinson S.A."/>
            <person name="diCenzo G.C."/>
        </authorList>
    </citation>
    <scope>NUCLEOTIDE SEQUENCE</scope>
    <source>
        <strain evidence="3">QUZm001</strain>
    </source>
</reference>
<gene>
    <name evidence="3" type="ORF">Zmor_005111</name>
</gene>
<proteinExistence type="predicted"/>
<evidence type="ECO:0000256" key="1">
    <source>
        <dbReference type="ARBA" id="ARBA00023172"/>
    </source>
</evidence>
<dbReference type="GO" id="GO:0006310">
    <property type="term" value="P:DNA recombination"/>
    <property type="evidence" value="ECO:0007669"/>
    <property type="project" value="UniProtKB-KW"/>
</dbReference>
<dbReference type="Proteomes" id="UP001168821">
    <property type="component" value="Unassembled WGS sequence"/>
</dbReference>
<feature type="compositionally biased region" description="Low complexity" evidence="2">
    <location>
        <begin position="225"/>
        <end position="244"/>
    </location>
</feature>
<name>A0AA38IVE0_9CUCU</name>
<feature type="region of interest" description="Disordered" evidence="2">
    <location>
        <begin position="218"/>
        <end position="249"/>
    </location>
</feature>
<sequence>MWALYSMLRSTVNFKHNVDISKYSKLIAYLKKQNLGYQPTKSSTFTKDNVENFLKNAPFHFLPLKAALVIGISGACRSDELFKMKTADIDLEEHRAVIVIPSTQSYQPRSFLITNIAWLEILKSYVNLRKNVEGDRFFLQLRHGKLTKQPYGHNSISQFPKKIATYLQLSNANTYTGYCFRRTAARLRANDSGGTRHFKKVGRWNATTVAETRVGTSLDGQVEDPVNVPSVTVPDPSSSSPQSHVSKEQLHEEVDLKMEDHDNDTFNVDCFLYPEDLDQKNEKSKSDEVENREIENLNNQISINRE</sequence>
<accession>A0AA38IVE0</accession>
<dbReference type="SUPFAM" id="SSF56349">
    <property type="entry name" value="DNA breaking-rejoining enzymes"/>
    <property type="match status" value="1"/>
</dbReference>
<comment type="caution">
    <text evidence="3">The sequence shown here is derived from an EMBL/GenBank/DDBJ whole genome shotgun (WGS) entry which is preliminary data.</text>
</comment>
<protein>
    <recommendedName>
        <fullName evidence="5">Tyr recombinase domain-containing protein</fullName>
    </recommendedName>
</protein>
<feature type="region of interest" description="Disordered" evidence="2">
    <location>
        <begin position="277"/>
        <end position="306"/>
    </location>
</feature>
<organism evidence="3 4">
    <name type="scientific">Zophobas morio</name>
    <dbReference type="NCBI Taxonomy" id="2755281"/>
    <lineage>
        <taxon>Eukaryota</taxon>
        <taxon>Metazoa</taxon>
        <taxon>Ecdysozoa</taxon>
        <taxon>Arthropoda</taxon>
        <taxon>Hexapoda</taxon>
        <taxon>Insecta</taxon>
        <taxon>Pterygota</taxon>
        <taxon>Neoptera</taxon>
        <taxon>Endopterygota</taxon>
        <taxon>Coleoptera</taxon>
        <taxon>Polyphaga</taxon>
        <taxon>Cucujiformia</taxon>
        <taxon>Tenebrionidae</taxon>
        <taxon>Zophobas</taxon>
    </lineage>
</organism>
<feature type="compositionally biased region" description="Basic and acidic residues" evidence="2">
    <location>
        <begin position="277"/>
        <end position="295"/>
    </location>
</feature>
<evidence type="ECO:0000313" key="3">
    <source>
        <dbReference type="EMBL" id="KAJ3660672.1"/>
    </source>
</evidence>
<dbReference type="InterPro" id="IPR011010">
    <property type="entry name" value="DNA_brk_join_enz"/>
</dbReference>
<evidence type="ECO:0008006" key="5">
    <source>
        <dbReference type="Google" id="ProtNLM"/>
    </source>
</evidence>